<evidence type="ECO:0000259" key="1">
    <source>
        <dbReference type="SMART" id="SM00343"/>
    </source>
</evidence>
<comment type="caution">
    <text evidence="2">The sequence shown here is derived from an EMBL/GenBank/DDBJ whole genome shotgun (WGS) entry which is preliminary data.</text>
</comment>
<gene>
    <name evidence="2" type="ORF">ABT39_MTgene3428</name>
</gene>
<dbReference type="GO" id="GO:0003676">
    <property type="term" value="F:nucleic acid binding"/>
    <property type="evidence" value="ECO:0007669"/>
    <property type="project" value="InterPro"/>
</dbReference>
<reference evidence="2" key="1">
    <citation type="journal article" date="2015" name="Genome Biol. Evol.">
        <title>Organellar Genomes of White Spruce (Picea glauca): Assembly and Annotation.</title>
        <authorList>
            <person name="Jackman S.D."/>
            <person name="Warren R.L."/>
            <person name="Gibb E.A."/>
            <person name="Vandervalk B.P."/>
            <person name="Mohamadi H."/>
            <person name="Chu J."/>
            <person name="Raymond A."/>
            <person name="Pleasance S."/>
            <person name="Coope R."/>
            <person name="Wildung M.R."/>
            <person name="Ritland C.E."/>
            <person name="Bousquet J."/>
            <person name="Jones S.J."/>
            <person name="Bohlmann J."/>
            <person name="Birol I."/>
        </authorList>
    </citation>
    <scope>NUCLEOTIDE SEQUENCE [LARGE SCALE GENOMIC DNA]</scope>
    <source>
        <tissue evidence="2">Flushing bud</tissue>
    </source>
</reference>
<feature type="domain" description="CCHC-type" evidence="1">
    <location>
        <begin position="72"/>
        <end position="88"/>
    </location>
</feature>
<dbReference type="SMART" id="SM00343">
    <property type="entry name" value="ZnF_C2HC"/>
    <property type="match status" value="2"/>
</dbReference>
<feature type="domain" description="CCHC-type" evidence="1">
    <location>
        <begin position="14"/>
        <end position="30"/>
    </location>
</feature>
<protein>
    <recommendedName>
        <fullName evidence="1">CCHC-type domain-containing protein</fullName>
    </recommendedName>
</protein>
<name>A0A101LU07_PICGL</name>
<keyword evidence="2" id="KW-0496">Mitochondrion</keyword>
<dbReference type="EMBL" id="LKAM01000020">
    <property type="protein sequence ID" value="KUM45355.1"/>
    <property type="molecule type" value="Genomic_DNA"/>
</dbReference>
<geneLocation type="mitochondrion" evidence="2"/>
<evidence type="ECO:0000313" key="2">
    <source>
        <dbReference type="EMBL" id="KUM45355.1"/>
    </source>
</evidence>
<sequence>MATSTNAPTRVIPPCSLCNLTGHTTNNCPSLPELWELMTPTEEDFDDNTPVVELTLPDSAKKRNKALHTNHPCALCDTYGHYSHHCPELPKLKDALAVIHQIDAIPKVASTSPTSNDNSASICYISTLVGSMSYDAQSCSFDIHISNPLVPSVPLTSSRMTPSSTTLASVGVSYVGQTSCTYGTACGSTFSTATSMMISKGIVSV</sequence>
<proteinExistence type="predicted"/>
<accession>A0A101LU07</accession>
<organism evidence="2">
    <name type="scientific">Picea glauca</name>
    <name type="common">White spruce</name>
    <name type="synonym">Pinus glauca</name>
    <dbReference type="NCBI Taxonomy" id="3330"/>
    <lineage>
        <taxon>Eukaryota</taxon>
        <taxon>Viridiplantae</taxon>
        <taxon>Streptophyta</taxon>
        <taxon>Embryophyta</taxon>
        <taxon>Tracheophyta</taxon>
        <taxon>Spermatophyta</taxon>
        <taxon>Pinopsida</taxon>
        <taxon>Pinidae</taxon>
        <taxon>Conifers I</taxon>
        <taxon>Pinales</taxon>
        <taxon>Pinaceae</taxon>
        <taxon>Picea</taxon>
    </lineage>
</organism>
<dbReference type="GO" id="GO:0008270">
    <property type="term" value="F:zinc ion binding"/>
    <property type="evidence" value="ECO:0007669"/>
    <property type="project" value="InterPro"/>
</dbReference>
<dbReference type="InterPro" id="IPR036875">
    <property type="entry name" value="Znf_CCHC_sf"/>
</dbReference>
<dbReference type="Gene3D" id="4.10.60.10">
    <property type="entry name" value="Zinc finger, CCHC-type"/>
    <property type="match status" value="1"/>
</dbReference>
<dbReference type="AlphaFoldDB" id="A0A101LU07"/>
<dbReference type="SUPFAM" id="SSF57756">
    <property type="entry name" value="Retrovirus zinc finger-like domains"/>
    <property type="match status" value="1"/>
</dbReference>
<dbReference type="InterPro" id="IPR001878">
    <property type="entry name" value="Znf_CCHC"/>
</dbReference>